<accession>A0A392UBT6</accession>
<evidence type="ECO:0000313" key="2">
    <source>
        <dbReference type="EMBL" id="MCI70983.1"/>
    </source>
</evidence>
<protein>
    <submittedName>
        <fullName evidence="2">Uncharacterized protein</fullName>
    </submittedName>
</protein>
<evidence type="ECO:0000313" key="3">
    <source>
        <dbReference type="Proteomes" id="UP000265520"/>
    </source>
</evidence>
<reference evidence="2 3" key="1">
    <citation type="journal article" date="2018" name="Front. Plant Sci.">
        <title>Red Clover (Trifolium pratense) and Zigzag Clover (T. medium) - A Picture of Genomic Similarities and Differences.</title>
        <authorList>
            <person name="Dluhosova J."/>
            <person name="Istvanek J."/>
            <person name="Nedelnik J."/>
            <person name="Repkova J."/>
        </authorList>
    </citation>
    <scope>NUCLEOTIDE SEQUENCE [LARGE SCALE GENOMIC DNA]</scope>
    <source>
        <strain evidence="3">cv. 10/8</strain>
        <tissue evidence="2">Leaf</tissue>
    </source>
</reference>
<dbReference type="Proteomes" id="UP000265520">
    <property type="component" value="Unassembled WGS sequence"/>
</dbReference>
<sequence>MDEIGTNRNMKQVAYSRNRR</sequence>
<dbReference type="AlphaFoldDB" id="A0A392UBT6"/>
<dbReference type="EMBL" id="LXQA010787078">
    <property type="protein sequence ID" value="MCI70983.1"/>
    <property type="molecule type" value="Genomic_DNA"/>
</dbReference>
<feature type="region of interest" description="Disordered" evidence="1">
    <location>
        <begin position="1"/>
        <end position="20"/>
    </location>
</feature>
<feature type="compositionally biased region" description="Polar residues" evidence="1">
    <location>
        <begin position="1"/>
        <end position="10"/>
    </location>
</feature>
<evidence type="ECO:0000256" key="1">
    <source>
        <dbReference type="SAM" id="MobiDB-lite"/>
    </source>
</evidence>
<comment type="caution">
    <text evidence="2">The sequence shown here is derived from an EMBL/GenBank/DDBJ whole genome shotgun (WGS) entry which is preliminary data.</text>
</comment>
<feature type="non-terminal residue" evidence="2">
    <location>
        <position position="20"/>
    </location>
</feature>
<keyword evidence="3" id="KW-1185">Reference proteome</keyword>
<proteinExistence type="predicted"/>
<name>A0A392UBT6_9FABA</name>
<organism evidence="2 3">
    <name type="scientific">Trifolium medium</name>
    <dbReference type="NCBI Taxonomy" id="97028"/>
    <lineage>
        <taxon>Eukaryota</taxon>
        <taxon>Viridiplantae</taxon>
        <taxon>Streptophyta</taxon>
        <taxon>Embryophyta</taxon>
        <taxon>Tracheophyta</taxon>
        <taxon>Spermatophyta</taxon>
        <taxon>Magnoliopsida</taxon>
        <taxon>eudicotyledons</taxon>
        <taxon>Gunneridae</taxon>
        <taxon>Pentapetalae</taxon>
        <taxon>rosids</taxon>
        <taxon>fabids</taxon>
        <taxon>Fabales</taxon>
        <taxon>Fabaceae</taxon>
        <taxon>Papilionoideae</taxon>
        <taxon>50 kb inversion clade</taxon>
        <taxon>NPAAA clade</taxon>
        <taxon>Hologalegina</taxon>
        <taxon>IRL clade</taxon>
        <taxon>Trifolieae</taxon>
        <taxon>Trifolium</taxon>
    </lineage>
</organism>